<dbReference type="Proteomes" id="UP000267289">
    <property type="component" value="Unassembled WGS sequence"/>
</dbReference>
<dbReference type="EC" id="1.14.13.180" evidence="5"/>
<dbReference type="Pfam" id="PF21274">
    <property type="entry name" value="Rng_hyd_C"/>
    <property type="match status" value="1"/>
</dbReference>
<evidence type="ECO:0000259" key="4">
    <source>
        <dbReference type="Pfam" id="PF01494"/>
    </source>
</evidence>
<evidence type="ECO:0000256" key="3">
    <source>
        <dbReference type="ARBA" id="ARBA00022827"/>
    </source>
</evidence>
<protein>
    <submittedName>
        <fullName evidence="5">Aklavinone 12-hydroxylase RdmE</fullName>
        <ecNumber evidence="5">1.14.13.180</ecNumber>
    </submittedName>
</protein>
<dbReference type="PANTHER" id="PTHR43004:SF19">
    <property type="entry name" value="BINDING MONOOXYGENASE, PUTATIVE (JCVI)-RELATED"/>
    <property type="match status" value="1"/>
</dbReference>
<evidence type="ECO:0000313" key="5">
    <source>
        <dbReference type="EMBL" id="VBA40760.1"/>
    </source>
</evidence>
<evidence type="ECO:0000256" key="2">
    <source>
        <dbReference type="ARBA" id="ARBA00022630"/>
    </source>
</evidence>
<dbReference type="Pfam" id="PF01494">
    <property type="entry name" value="FAD_binding_3"/>
    <property type="match status" value="1"/>
</dbReference>
<evidence type="ECO:0000313" key="6">
    <source>
        <dbReference type="Proteomes" id="UP000267289"/>
    </source>
</evidence>
<dbReference type="AlphaFoldDB" id="A0A498QAA9"/>
<organism evidence="5 6">
    <name type="scientific">Mycobacterium innocens</name>
    <dbReference type="NCBI Taxonomy" id="2341083"/>
    <lineage>
        <taxon>Bacteria</taxon>
        <taxon>Bacillati</taxon>
        <taxon>Actinomycetota</taxon>
        <taxon>Actinomycetes</taxon>
        <taxon>Mycobacteriales</taxon>
        <taxon>Mycobacteriaceae</taxon>
        <taxon>Mycobacterium</taxon>
    </lineage>
</organism>
<name>A0A498QAA9_9MYCO</name>
<dbReference type="InterPro" id="IPR036188">
    <property type="entry name" value="FAD/NAD-bd_sf"/>
</dbReference>
<dbReference type="EMBL" id="UPHQ01000165">
    <property type="protein sequence ID" value="VBA40760.1"/>
    <property type="molecule type" value="Genomic_DNA"/>
</dbReference>
<dbReference type="SUPFAM" id="SSF51905">
    <property type="entry name" value="FAD/NAD(P)-binding domain"/>
    <property type="match status" value="1"/>
</dbReference>
<dbReference type="PRINTS" id="PR00420">
    <property type="entry name" value="RNGMNOXGNASE"/>
</dbReference>
<dbReference type="GO" id="GO:0071949">
    <property type="term" value="F:FAD binding"/>
    <property type="evidence" value="ECO:0007669"/>
    <property type="project" value="InterPro"/>
</dbReference>
<proteinExistence type="predicted"/>
<sequence length="254" mass="27409">MRITEVATWQPYEQVADEFACGRVFVVGDSAHTMPPFKAGGANSAIQSAHNLAWKLAAVLQGTAGAELLDTYHSERRPVGRFAAHQSLTGPTVALLELDEHRPQLAAAEECSMFELLIGYRYRSAAVVTAEPAADSDAVQLVAELRGQPGTRTPHVWISEGGRRISTLDLLGHEFALLTGDQRWRGTADSVSTALGAPIAVQCIRDNAWFAATGLKPHGALLVRPDDFVGWRCSGFPADPSSDLHQALSRILCR</sequence>
<reference evidence="5 6" key="1">
    <citation type="submission" date="2018-09" db="EMBL/GenBank/DDBJ databases">
        <authorList>
            <person name="Tagini F."/>
        </authorList>
    </citation>
    <scope>NUCLEOTIDE SEQUENCE [LARGE SCALE GENOMIC DNA]</scope>
    <source>
        <strain evidence="5 6">MK13</strain>
    </source>
</reference>
<keyword evidence="5" id="KW-0560">Oxidoreductase</keyword>
<evidence type="ECO:0000256" key="1">
    <source>
        <dbReference type="ARBA" id="ARBA00001974"/>
    </source>
</evidence>
<dbReference type="Gene3D" id="3.30.9.10">
    <property type="entry name" value="D-Amino Acid Oxidase, subunit A, domain 2"/>
    <property type="match status" value="1"/>
</dbReference>
<gene>
    <name evidence="5" type="primary">rdmE</name>
    <name evidence="5" type="ORF">LAUMK13_03234</name>
</gene>
<comment type="cofactor">
    <cofactor evidence="1">
        <name>FAD</name>
        <dbReference type="ChEBI" id="CHEBI:57692"/>
    </cofactor>
</comment>
<keyword evidence="2" id="KW-0285">Flavoprotein</keyword>
<dbReference type="PANTHER" id="PTHR43004">
    <property type="entry name" value="TRK SYSTEM POTASSIUM UPTAKE PROTEIN"/>
    <property type="match status" value="1"/>
</dbReference>
<keyword evidence="3" id="KW-0274">FAD</keyword>
<feature type="domain" description="FAD-binding" evidence="4">
    <location>
        <begin position="2"/>
        <end position="83"/>
    </location>
</feature>
<dbReference type="InterPro" id="IPR050641">
    <property type="entry name" value="RIFMO-like"/>
</dbReference>
<dbReference type="Gene3D" id="3.50.50.60">
    <property type="entry name" value="FAD/NAD(P)-binding domain"/>
    <property type="match status" value="1"/>
</dbReference>
<accession>A0A498QAA9</accession>
<keyword evidence="6" id="KW-1185">Reference proteome</keyword>
<dbReference type="Gene3D" id="3.40.30.120">
    <property type="match status" value="1"/>
</dbReference>
<dbReference type="GO" id="GO:0016709">
    <property type="term" value="F:oxidoreductase activity, acting on paired donors, with incorporation or reduction of molecular oxygen, NAD(P)H as one donor, and incorporation of one atom of oxygen"/>
    <property type="evidence" value="ECO:0007669"/>
    <property type="project" value="UniProtKB-ARBA"/>
</dbReference>
<dbReference type="InterPro" id="IPR002938">
    <property type="entry name" value="FAD-bd"/>
</dbReference>